<dbReference type="GO" id="GO:0016020">
    <property type="term" value="C:membrane"/>
    <property type="evidence" value="ECO:0007669"/>
    <property type="project" value="UniProtKB-SubCell"/>
</dbReference>
<dbReference type="EC" id="2.4.1.122" evidence="4"/>
<comment type="similarity">
    <text evidence="3">Belongs to the glycosyltransferase 31 family. Beta3-Gal-T subfamily.</text>
</comment>
<keyword evidence="11" id="KW-0472">Membrane</keyword>
<protein>
    <recommendedName>
        <fullName evidence="4">N-acetylgalactosaminide beta-1,3-galactosyltransferase</fullName>
        <ecNumber evidence="4">2.4.1.122</ecNumber>
    </recommendedName>
</protein>
<reference evidence="13 14" key="1">
    <citation type="journal article" date="2018" name="Mol. Biol. Evol.">
        <title>Broad Genomic Sampling Reveals a Smut Pathogenic Ancestry of the Fungal Clade Ustilaginomycotina.</title>
        <authorList>
            <person name="Kijpornyongpan T."/>
            <person name="Mondo S.J."/>
            <person name="Barry K."/>
            <person name="Sandor L."/>
            <person name="Lee J."/>
            <person name="Lipzen A."/>
            <person name="Pangilinan J."/>
            <person name="LaButti K."/>
            <person name="Hainaut M."/>
            <person name="Henrissat B."/>
            <person name="Grigoriev I.V."/>
            <person name="Spatafora J.W."/>
            <person name="Aime M.C."/>
        </authorList>
    </citation>
    <scope>NUCLEOTIDE SEQUENCE [LARGE SCALE GENOMIC DNA]</scope>
    <source>
        <strain evidence="13 14">MCA 3645</strain>
    </source>
</reference>
<dbReference type="OrthoDB" id="414175at2759"/>
<dbReference type="Proteomes" id="UP000246740">
    <property type="component" value="Unassembled WGS sequence"/>
</dbReference>
<keyword evidence="7" id="KW-0812">Transmembrane</keyword>
<keyword evidence="9" id="KW-0735">Signal-anchor</keyword>
<evidence type="ECO:0000256" key="5">
    <source>
        <dbReference type="ARBA" id="ARBA00022676"/>
    </source>
</evidence>
<evidence type="ECO:0000259" key="12">
    <source>
        <dbReference type="Pfam" id="PF02434"/>
    </source>
</evidence>
<keyword evidence="14" id="KW-1185">Reference proteome</keyword>
<dbReference type="Gene3D" id="3.50.4.10">
    <property type="entry name" value="Hepatocyte Growth Factor"/>
    <property type="match status" value="1"/>
</dbReference>
<comment type="subcellular location">
    <subcellularLocation>
        <location evidence="1">Membrane</location>
        <topology evidence="1">Single-pass type II membrane protein</topology>
    </subcellularLocation>
</comment>
<evidence type="ECO:0000256" key="11">
    <source>
        <dbReference type="ARBA" id="ARBA00023136"/>
    </source>
</evidence>
<dbReference type="AlphaFoldDB" id="A0A317Y0R4"/>
<dbReference type="EMBL" id="KZ819188">
    <property type="protein sequence ID" value="PWZ03728.1"/>
    <property type="molecule type" value="Genomic_DNA"/>
</dbReference>
<evidence type="ECO:0000256" key="3">
    <source>
        <dbReference type="ARBA" id="ARBA00006462"/>
    </source>
</evidence>
<dbReference type="GO" id="GO:0016263">
    <property type="term" value="F:glycoprotein-N-acetylgalactosamine 3-beta-galactosyltransferase activity"/>
    <property type="evidence" value="ECO:0007669"/>
    <property type="project" value="UniProtKB-EC"/>
</dbReference>
<evidence type="ECO:0000256" key="2">
    <source>
        <dbReference type="ARBA" id="ARBA00004922"/>
    </source>
</evidence>
<evidence type="ECO:0000256" key="7">
    <source>
        <dbReference type="ARBA" id="ARBA00022692"/>
    </source>
</evidence>
<evidence type="ECO:0000256" key="10">
    <source>
        <dbReference type="ARBA" id="ARBA00022989"/>
    </source>
</evidence>
<dbReference type="STRING" id="1882483.A0A317Y0R4"/>
<evidence type="ECO:0000256" key="1">
    <source>
        <dbReference type="ARBA" id="ARBA00004606"/>
    </source>
</evidence>
<dbReference type="GO" id="GO:0000166">
    <property type="term" value="F:nucleotide binding"/>
    <property type="evidence" value="ECO:0007669"/>
    <property type="project" value="UniProtKB-KW"/>
</dbReference>
<feature type="domain" description="Fringe-like glycosyltransferase" evidence="12">
    <location>
        <begin position="205"/>
        <end position="269"/>
    </location>
</feature>
<sequence>MWARADERAELAFQDGKPLRPTGIAAKLLDRVKRFKTHILVALCVLLTCVLLFDRSKSLSSSGSTSALASYSPYAPPVSSSSLGGVFRRPEDDILLITKVGASTVHKRLMIHLAEQPLSNLYIPNKFYVSDWPVKLGPIEFYDALANVSDTVKELDEFKHLRHEMSALLQSNQDLDDMSEKDGGWKLDKYKFLPMMGEAYRRFPNVKWYVMVEADTFLFWNQLVKWLATLNENKQLLIGHPSFCDYDGKSTMFTHGGSGIVMSKGLIEATYGQDPEYEHNHDELIKKSAFGDALLSKSFYDAPKVHLTELSKEGGEKFNSDPPRILKFLRSNWCTPIMTFHHVTPADTAHLYEFQRRIEPRLGAKDMIKWADVWDEFQPEFLRKAMIEVANAKEDPTTFQHDDPNVEPGEVGVVAWQAIEDWDSETSDTHTATAKECQTVCRSHDDCLMWSWDPESDKDKDKDRNRDRGLCRWTSEFLRIGVTKPSKTKLTTGWMAKRINHWRSSFGCSGHSGIDGDF</sequence>
<dbReference type="PANTHER" id="PTHR23033:SF47">
    <property type="entry name" value="APPLE DOMAIN-CONTAINING PROTEIN-RELATED"/>
    <property type="match status" value="1"/>
</dbReference>
<dbReference type="InterPro" id="IPR003378">
    <property type="entry name" value="Fringe-like_glycosylTrfase"/>
</dbReference>
<name>A0A317Y0R4_9BASI</name>
<accession>A0A317Y0R4</accession>
<keyword evidence="5" id="KW-0328">Glycosyltransferase</keyword>
<evidence type="ECO:0000256" key="4">
    <source>
        <dbReference type="ARBA" id="ARBA00012557"/>
    </source>
</evidence>
<keyword evidence="10" id="KW-1133">Transmembrane helix</keyword>
<organism evidence="13 14">
    <name type="scientific">Testicularia cyperi</name>
    <dbReference type="NCBI Taxonomy" id="1882483"/>
    <lineage>
        <taxon>Eukaryota</taxon>
        <taxon>Fungi</taxon>
        <taxon>Dikarya</taxon>
        <taxon>Basidiomycota</taxon>
        <taxon>Ustilaginomycotina</taxon>
        <taxon>Ustilaginomycetes</taxon>
        <taxon>Ustilaginales</taxon>
        <taxon>Anthracoideaceae</taxon>
        <taxon>Testicularia</taxon>
    </lineage>
</organism>
<evidence type="ECO:0000256" key="8">
    <source>
        <dbReference type="ARBA" id="ARBA00022741"/>
    </source>
</evidence>
<gene>
    <name evidence="13" type="ORF">BCV70DRAFT_154778</name>
</gene>
<evidence type="ECO:0000313" key="14">
    <source>
        <dbReference type="Proteomes" id="UP000246740"/>
    </source>
</evidence>
<evidence type="ECO:0000256" key="9">
    <source>
        <dbReference type="ARBA" id="ARBA00022968"/>
    </source>
</evidence>
<keyword evidence="8" id="KW-0547">Nucleotide-binding</keyword>
<dbReference type="Pfam" id="PF02434">
    <property type="entry name" value="Fringe"/>
    <property type="match status" value="1"/>
</dbReference>
<evidence type="ECO:0000313" key="13">
    <source>
        <dbReference type="EMBL" id="PWZ03728.1"/>
    </source>
</evidence>
<comment type="pathway">
    <text evidence="2">Protein modification; protein glycosylation.</text>
</comment>
<dbReference type="Gene3D" id="3.90.550.50">
    <property type="match status" value="1"/>
</dbReference>
<dbReference type="PANTHER" id="PTHR23033">
    <property type="entry name" value="BETA1,3-GALACTOSYLTRANSFERASE"/>
    <property type="match status" value="1"/>
</dbReference>
<proteinExistence type="inferred from homology"/>
<dbReference type="InParanoid" id="A0A317Y0R4"/>
<dbReference type="InterPro" id="IPR026050">
    <property type="entry name" value="C1GALT1/C1GALT1_chp1"/>
</dbReference>
<evidence type="ECO:0000256" key="6">
    <source>
        <dbReference type="ARBA" id="ARBA00022679"/>
    </source>
</evidence>
<keyword evidence="6" id="KW-0808">Transferase</keyword>